<reference evidence="1" key="1">
    <citation type="journal article" date="2009" name="PLoS Genet.">
        <title>Sequencing, mapping, and analysis of 27,455 maize full-length cDNAs.</title>
        <authorList>
            <person name="Soderlund C."/>
            <person name="Descour A."/>
            <person name="Kudrna D."/>
            <person name="Bomhoff M."/>
            <person name="Boyd L."/>
            <person name="Currie J."/>
            <person name="Angelova A."/>
            <person name="Collura K."/>
            <person name="Wissotski M."/>
            <person name="Ashley E."/>
            <person name="Morrow D."/>
            <person name="Fernandes J."/>
            <person name="Walbot V."/>
            <person name="Yu Y."/>
        </authorList>
    </citation>
    <scope>NUCLEOTIDE SEQUENCE</scope>
    <source>
        <strain evidence="1">B73</strain>
    </source>
</reference>
<organism evidence="1">
    <name type="scientific">Zea mays</name>
    <name type="common">Maize</name>
    <dbReference type="NCBI Taxonomy" id="4577"/>
    <lineage>
        <taxon>Eukaryota</taxon>
        <taxon>Viridiplantae</taxon>
        <taxon>Streptophyta</taxon>
        <taxon>Embryophyta</taxon>
        <taxon>Tracheophyta</taxon>
        <taxon>Spermatophyta</taxon>
        <taxon>Magnoliopsida</taxon>
        <taxon>Liliopsida</taxon>
        <taxon>Poales</taxon>
        <taxon>Poaceae</taxon>
        <taxon>PACMAD clade</taxon>
        <taxon>Panicoideae</taxon>
        <taxon>Andropogonodae</taxon>
        <taxon>Andropogoneae</taxon>
        <taxon>Tripsacinae</taxon>
        <taxon>Zea</taxon>
    </lineage>
</organism>
<reference evidence="1" key="2">
    <citation type="submission" date="2012-06" db="EMBL/GenBank/DDBJ databases">
        <authorList>
            <person name="Yu Y."/>
            <person name="Currie J."/>
            <person name="Lomeli R."/>
            <person name="Angelova A."/>
            <person name="Collura K."/>
            <person name="Wissotski M."/>
            <person name="Campos D."/>
            <person name="Kudrna D."/>
            <person name="Golser W."/>
            <person name="Ashely E."/>
            <person name="Descour A."/>
            <person name="Fernandes J."/>
            <person name="Soderlund C."/>
            <person name="Walbot V."/>
        </authorList>
    </citation>
    <scope>NUCLEOTIDE SEQUENCE</scope>
    <source>
        <strain evidence="1">B73</strain>
    </source>
</reference>
<sequence length="48" mass="5431">MAGVWEKPRWEEAALKRSSARSGEGEDAMRCASSEWWRYRNVSVVGTG</sequence>
<dbReference type="AlphaFoldDB" id="C4IY37"/>
<protein>
    <submittedName>
        <fullName evidence="1">Uncharacterized protein</fullName>
    </submittedName>
</protein>
<proteinExistence type="evidence at transcript level"/>
<accession>C4IY37</accession>
<evidence type="ECO:0000313" key="1">
    <source>
        <dbReference type="EMBL" id="ACR33837.1"/>
    </source>
</evidence>
<dbReference type="EMBL" id="BT083484">
    <property type="protein sequence ID" value="ACR33837.1"/>
    <property type="molecule type" value="mRNA"/>
</dbReference>
<name>C4IY37_MAIZE</name>